<protein>
    <submittedName>
        <fullName evidence="1">Uncharacterized protein</fullName>
    </submittedName>
</protein>
<reference evidence="1" key="1">
    <citation type="submission" date="2009-08" db="EMBL/GenBank/DDBJ databases">
        <authorList>
            <person name="Weinstock G."/>
            <person name="Sodergren E."/>
            <person name="Clifton S."/>
            <person name="Fulton L."/>
            <person name="Fulton B."/>
            <person name="Courtney L."/>
            <person name="Fronick C."/>
            <person name="Harrison M."/>
            <person name="Strong C."/>
            <person name="Farmer C."/>
            <person name="Delahaunty K."/>
            <person name="Markovic C."/>
            <person name="Hall O."/>
            <person name="Minx P."/>
            <person name="Tomlinson C."/>
            <person name="Mitreva M."/>
            <person name="Nelson J."/>
            <person name="Hou S."/>
            <person name="Wollam A."/>
            <person name="Pepin K.H."/>
            <person name="Johnson M."/>
            <person name="Bhonagiri V."/>
            <person name="Nash W.E."/>
            <person name="Warren W."/>
            <person name="Chinwalla A."/>
            <person name="Mardis E.R."/>
            <person name="Wilson R.K."/>
        </authorList>
    </citation>
    <scope>NUCLEOTIDE SEQUENCE [LARGE SCALE GENOMIC DNA]</scope>
    <source>
        <strain evidence="1">A2-165</strain>
    </source>
</reference>
<evidence type="ECO:0000313" key="1">
    <source>
        <dbReference type="EMBL" id="EEU97181.1"/>
    </source>
</evidence>
<proteinExistence type="predicted"/>
<name>C7H4J9_FAED2</name>
<organism evidence="1 2">
    <name type="scientific">Faecalibacterium duncaniae (strain DSM 17677 / JCM 31915 / A2-165)</name>
    <name type="common">Faecalibacterium prausnitzii</name>
    <dbReference type="NCBI Taxonomy" id="411483"/>
    <lineage>
        <taxon>Bacteria</taxon>
        <taxon>Bacillati</taxon>
        <taxon>Bacillota</taxon>
        <taxon>Clostridia</taxon>
        <taxon>Eubacteriales</taxon>
        <taxon>Oscillospiraceae</taxon>
        <taxon>Faecalibacterium</taxon>
    </lineage>
</organism>
<keyword evidence="2" id="KW-1185">Reference proteome</keyword>
<dbReference type="Proteomes" id="UP000004619">
    <property type="component" value="Unassembled WGS sequence"/>
</dbReference>
<gene>
    <name evidence="1" type="ORF">FAEPRAA2165_01214</name>
</gene>
<sequence length="50" mass="5561">MFLDISTLLYYNSSCTYCVVFNKRTKFKTPLNLAAPAAGAVTAQRTKDNL</sequence>
<dbReference type="EMBL" id="ACOP02000028">
    <property type="protein sequence ID" value="EEU97181.1"/>
    <property type="molecule type" value="Genomic_DNA"/>
</dbReference>
<dbReference type="STRING" id="411483.FAEPRAA2165_01214"/>
<comment type="caution">
    <text evidence="1">The sequence shown here is derived from an EMBL/GenBank/DDBJ whole genome shotgun (WGS) entry which is preliminary data.</text>
</comment>
<dbReference type="AlphaFoldDB" id="C7H4J9"/>
<evidence type="ECO:0000313" key="2">
    <source>
        <dbReference type="Proteomes" id="UP000004619"/>
    </source>
</evidence>
<accession>C7H4J9</accession>
<dbReference type="HOGENOM" id="CLU_3118027_0_0_9"/>